<dbReference type="HOGENOM" id="CLU_044146_7_0_14"/>
<dbReference type="Proteomes" id="UP000009072">
    <property type="component" value="Chromosome"/>
</dbReference>
<proteinExistence type="inferred from homology"/>
<dbReference type="InterPro" id="IPR036412">
    <property type="entry name" value="HAD-like_sf"/>
</dbReference>
<comment type="similarity">
    <text evidence="2">Belongs to the HAD-like hydrolase superfamily. Cof family.</text>
</comment>
<organism evidence="3 4">
    <name type="scientific">Mycoplasma mobile (strain ATCC 43663 / 163K / NCTC 11711)</name>
    <name type="common">Mesomycoplasma mobile</name>
    <dbReference type="NCBI Taxonomy" id="267748"/>
    <lineage>
        <taxon>Bacteria</taxon>
        <taxon>Bacillati</taxon>
        <taxon>Mycoplasmatota</taxon>
        <taxon>Mycoplasmoidales</taxon>
        <taxon>Metamycoplasmataceae</taxon>
        <taxon>Mesomycoplasma</taxon>
    </lineage>
</organism>
<reference evidence="3 4" key="1">
    <citation type="journal article" date="2004" name="Genome Res.">
        <title>The complete genome and proteome of Mycoplasma mobile.</title>
        <authorList>
            <person name="Jaffe J.D."/>
            <person name="Stange-Thomann N."/>
            <person name="Smith C."/>
            <person name="DeCaprio D."/>
            <person name="Fisher S."/>
            <person name="Butler J."/>
            <person name="Calvo S."/>
            <person name="Elkins T."/>
            <person name="FitzGerald M.G."/>
            <person name="Hafez N."/>
            <person name="Kodira C.D."/>
            <person name="Major J."/>
            <person name="Wang S."/>
            <person name="Wilkinson J."/>
            <person name="Nicol R."/>
            <person name="Nusbaum C."/>
            <person name="Birren B."/>
            <person name="Berg H.C."/>
            <person name="Church G.M."/>
        </authorList>
    </citation>
    <scope>NUCLEOTIDE SEQUENCE [LARGE SCALE GENOMIC DNA]</scope>
    <source>
        <strain evidence="4">ATCC 43663 / 163K / NCTC 11711</strain>
    </source>
</reference>
<evidence type="ECO:0000313" key="4">
    <source>
        <dbReference type="Proteomes" id="UP000009072"/>
    </source>
</evidence>
<dbReference type="PANTHER" id="PTHR10000">
    <property type="entry name" value="PHOSPHOSERINE PHOSPHATASE"/>
    <property type="match status" value="1"/>
</dbReference>
<dbReference type="InterPro" id="IPR006379">
    <property type="entry name" value="HAD-SF_hydro_IIB"/>
</dbReference>
<protein>
    <submittedName>
        <fullName evidence="3">COF family HAD hydrolase protein</fullName>
    </submittedName>
</protein>
<dbReference type="Pfam" id="PF08282">
    <property type="entry name" value="Hydrolase_3"/>
    <property type="match status" value="1"/>
</dbReference>
<dbReference type="GO" id="GO:0016791">
    <property type="term" value="F:phosphatase activity"/>
    <property type="evidence" value="ECO:0007669"/>
    <property type="project" value="TreeGrafter"/>
</dbReference>
<dbReference type="AlphaFoldDB" id="Q6KIP4"/>
<comment type="cofactor">
    <cofactor evidence="1">
        <name>Mg(2+)</name>
        <dbReference type="ChEBI" id="CHEBI:18420"/>
    </cofactor>
</comment>
<dbReference type="SUPFAM" id="SSF56784">
    <property type="entry name" value="HAD-like"/>
    <property type="match status" value="1"/>
</dbReference>
<dbReference type="NCBIfam" id="TIGR00099">
    <property type="entry name" value="Cof-subfamily"/>
    <property type="match status" value="1"/>
</dbReference>
<evidence type="ECO:0000256" key="1">
    <source>
        <dbReference type="ARBA" id="ARBA00001946"/>
    </source>
</evidence>
<sequence length="284" mass="32662">MDKNLLTGIKAFYFDLDGTTFVNEKEIDSSTLRVFETLKQKGFKVGIATGRHHLEIQEQLEKIKPNLPVITVNGTMMLDPQSKKVLNINNFNIDEGEEILKIIEKNNVLSCSFTNEEIIYSYNEDLNEDLKVFEQEYEISLKTQYPIPYVFLDKNEKRKNLKINKFLLFGKNLDEKKYKNIKKDIETSGIDAQILYAYNNFIEIFPRKTSKASSLALVAKNINWSLDSFGFFGDGVNDIEICKAAKLCVAMGNSWKELKSVATVETKTNLENGIEFFFKKIELL</sequence>
<dbReference type="KEGG" id="mmo:MMOB0460"/>
<dbReference type="GO" id="GO:0005829">
    <property type="term" value="C:cytosol"/>
    <property type="evidence" value="ECO:0007669"/>
    <property type="project" value="TreeGrafter"/>
</dbReference>
<dbReference type="SFLD" id="SFLDS00003">
    <property type="entry name" value="Haloacid_Dehalogenase"/>
    <property type="match status" value="1"/>
</dbReference>
<keyword evidence="4" id="KW-1185">Reference proteome</keyword>
<accession>Q6KIP4</accession>
<dbReference type="STRING" id="267748.MMOB0460"/>
<dbReference type="eggNOG" id="COG0561">
    <property type="taxonomic scope" value="Bacteria"/>
</dbReference>
<dbReference type="EMBL" id="AE017308">
    <property type="protein sequence ID" value="AAT27532.1"/>
    <property type="molecule type" value="Genomic_DNA"/>
</dbReference>
<dbReference type="RefSeq" id="WP_011264566.1">
    <property type="nucleotide sequence ID" value="NC_006908.1"/>
</dbReference>
<dbReference type="OrthoDB" id="388395at2"/>
<keyword evidence="3" id="KW-0378">Hydrolase</keyword>
<dbReference type="Gene3D" id="3.40.50.1000">
    <property type="entry name" value="HAD superfamily/HAD-like"/>
    <property type="match status" value="1"/>
</dbReference>
<name>Q6KIP4_MYCM1</name>
<dbReference type="Gene3D" id="3.30.1240.10">
    <property type="match status" value="1"/>
</dbReference>
<dbReference type="PANTHER" id="PTHR10000:SF8">
    <property type="entry name" value="HAD SUPERFAMILY HYDROLASE-LIKE, TYPE 3"/>
    <property type="match status" value="1"/>
</dbReference>
<gene>
    <name evidence="3" type="ordered locus">MMOB0460</name>
</gene>
<dbReference type="GO" id="GO:0000287">
    <property type="term" value="F:magnesium ion binding"/>
    <property type="evidence" value="ECO:0007669"/>
    <property type="project" value="TreeGrafter"/>
</dbReference>
<dbReference type="SFLD" id="SFLDG01140">
    <property type="entry name" value="C2.B:_Phosphomannomutase_and_P"/>
    <property type="match status" value="1"/>
</dbReference>
<dbReference type="InterPro" id="IPR000150">
    <property type="entry name" value="Cof"/>
</dbReference>
<evidence type="ECO:0000256" key="2">
    <source>
        <dbReference type="ARBA" id="ARBA00034778"/>
    </source>
</evidence>
<dbReference type="InterPro" id="IPR023214">
    <property type="entry name" value="HAD_sf"/>
</dbReference>
<evidence type="ECO:0000313" key="3">
    <source>
        <dbReference type="EMBL" id="AAT27532.1"/>
    </source>
</evidence>
<dbReference type="NCBIfam" id="TIGR01484">
    <property type="entry name" value="HAD-SF-IIB"/>
    <property type="match status" value="1"/>
</dbReference>